<dbReference type="Proteomes" id="UP000887580">
    <property type="component" value="Unplaced"/>
</dbReference>
<name>A0AC35ERJ2_9BILA</name>
<evidence type="ECO:0000313" key="1">
    <source>
        <dbReference type="Proteomes" id="UP000887580"/>
    </source>
</evidence>
<evidence type="ECO:0000313" key="2">
    <source>
        <dbReference type="WBParaSite" id="PS1159_v2.g10204.t1"/>
    </source>
</evidence>
<dbReference type="WBParaSite" id="PS1159_v2.g10204.t1">
    <property type="protein sequence ID" value="PS1159_v2.g10204.t1"/>
    <property type="gene ID" value="PS1159_v2.g10204"/>
</dbReference>
<protein>
    <submittedName>
        <fullName evidence="2">MADS-box domain-containing protein</fullName>
    </submittedName>
</protein>
<sequence>MAVTFTKRKWGIFKKAYELSVLCDCEIALIIFNSTNRLFQYASTDMDRILLKYTEYNDPHESRTNADIVEALQRKEGGRGGGGDSDDEDDPGPSQSPIINGPVQTTVTSPTSYINTNGTTSAAQMRAQQQQQSQLQQQQQQLGFNDVTNIQQLFNSPFLNHSYNSGLSAAALAAAVQRPQQQQQQQQQQKIHNDYPSTSSAFFSQQQPPQQQQQQQQQSNGLDTSPPGTSSHLQIHQQPRPASTAGIIQHHNGLMAPLHSNLPPQSLTPQPQSSSIQMLDSRNTHNQQQQQQQQLPPGGNNNPGPGGGGGGGGWMDEKYLKVEPNSPPEKRSRLDDWRAQTIN</sequence>
<proteinExistence type="predicted"/>
<organism evidence="1 2">
    <name type="scientific">Panagrolaimus sp. PS1159</name>
    <dbReference type="NCBI Taxonomy" id="55785"/>
    <lineage>
        <taxon>Eukaryota</taxon>
        <taxon>Metazoa</taxon>
        <taxon>Ecdysozoa</taxon>
        <taxon>Nematoda</taxon>
        <taxon>Chromadorea</taxon>
        <taxon>Rhabditida</taxon>
        <taxon>Tylenchina</taxon>
        <taxon>Panagrolaimomorpha</taxon>
        <taxon>Panagrolaimoidea</taxon>
        <taxon>Panagrolaimidae</taxon>
        <taxon>Panagrolaimus</taxon>
    </lineage>
</organism>
<accession>A0AC35ERJ2</accession>
<reference evidence="2" key="1">
    <citation type="submission" date="2022-11" db="UniProtKB">
        <authorList>
            <consortium name="WormBaseParasite"/>
        </authorList>
    </citation>
    <scope>IDENTIFICATION</scope>
</reference>